<dbReference type="Pfam" id="PF00400">
    <property type="entry name" value="WD40"/>
    <property type="match status" value="1"/>
</dbReference>
<protein>
    <submittedName>
        <fullName evidence="8">Uncharacterized protein</fullName>
    </submittedName>
</protein>
<dbReference type="InterPro" id="IPR052640">
    <property type="entry name" value="Gemin-5"/>
</dbReference>
<evidence type="ECO:0000256" key="2">
    <source>
        <dbReference type="ARBA" id="ARBA00022737"/>
    </source>
</evidence>
<dbReference type="InterPro" id="IPR015943">
    <property type="entry name" value="WD40/YVTN_repeat-like_dom_sf"/>
</dbReference>
<dbReference type="PANTHER" id="PTHR46362">
    <property type="entry name" value="GEM-ASSOCIATED PROTEIN 5"/>
    <property type="match status" value="1"/>
</dbReference>
<feature type="domain" description="Gem-associated protein 5 second beta-propeller" evidence="6">
    <location>
        <begin position="91"/>
        <end position="404"/>
    </location>
</feature>
<dbReference type="SMART" id="SM00320">
    <property type="entry name" value="WD40"/>
    <property type="match status" value="8"/>
</dbReference>
<evidence type="ECO:0000259" key="7">
    <source>
        <dbReference type="Pfam" id="PF23777"/>
    </source>
</evidence>
<dbReference type="InterPro" id="IPR011047">
    <property type="entry name" value="Quinoprotein_ADH-like_sf"/>
</dbReference>
<dbReference type="GO" id="GO:0003730">
    <property type="term" value="F:mRNA 3'-UTR binding"/>
    <property type="evidence" value="ECO:0007669"/>
    <property type="project" value="TreeGrafter"/>
</dbReference>
<dbReference type="STRING" id="137246.A0A401T5K1"/>
<dbReference type="PROSITE" id="PS00678">
    <property type="entry name" value="WD_REPEATS_1"/>
    <property type="match status" value="1"/>
</dbReference>
<dbReference type="Proteomes" id="UP000287033">
    <property type="component" value="Unassembled WGS sequence"/>
</dbReference>
<dbReference type="AlphaFoldDB" id="A0A401T5K1"/>
<dbReference type="InterPro" id="IPR056424">
    <property type="entry name" value="Beta-prop_GEMI5_2nd"/>
</dbReference>
<dbReference type="SUPFAM" id="SSF50978">
    <property type="entry name" value="WD40 repeat-like"/>
    <property type="match status" value="1"/>
</dbReference>
<evidence type="ECO:0000259" key="5">
    <source>
        <dbReference type="Pfam" id="PF23774"/>
    </source>
</evidence>
<dbReference type="Pfam" id="PF23774">
    <property type="entry name" value="TPR_GEMI5"/>
    <property type="match status" value="1"/>
</dbReference>
<dbReference type="SUPFAM" id="SSF50998">
    <property type="entry name" value="Quinoprotein alcohol dehydrogenase-like"/>
    <property type="match status" value="1"/>
</dbReference>
<feature type="repeat" description="WD" evidence="3">
    <location>
        <begin position="337"/>
        <end position="379"/>
    </location>
</feature>
<keyword evidence="1 3" id="KW-0853">WD repeat</keyword>
<gene>
    <name evidence="8" type="ORF">chiPu_0016451</name>
</gene>
<dbReference type="Gene3D" id="2.130.10.10">
    <property type="entry name" value="YVTN repeat-like/Quinoprotein amine dehydrogenase"/>
    <property type="match status" value="2"/>
</dbReference>
<evidence type="ECO:0000313" key="8">
    <source>
        <dbReference type="EMBL" id="GCC37941.1"/>
    </source>
</evidence>
<evidence type="ECO:0000256" key="1">
    <source>
        <dbReference type="ARBA" id="ARBA00022574"/>
    </source>
</evidence>
<comment type="caution">
    <text evidence="8">The sequence shown here is derived from an EMBL/GenBank/DDBJ whole genome shotgun (WGS) entry which is preliminary data.</text>
</comment>
<organism evidence="8 9">
    <name type="scientific">Chiloscyllium punctatum</name>
    <name type="common">Brownbanded bambooshark</name>
    <name type="synonym">Hemiscyllium punctatum</name>
    <dbReference type="NCBI Taxonomy" id="137246"/>
    <lineage>
        <taxon>Eukaryota</taxon>
        <taxon>Metazoa</taxon>
        <taxon>Chordata</taxon>
        <taxon>Craniata</taxon>
        <taxon>Vertebrata</taxon>
        <taxon>Chondrichthyes</taxon>
        <taxon>Elasmobranchii</taxon>
        <taxon>Galeomorphii</taxon>
        <taxon>Galeoidea</taxon>
        <taxon>Orectolobiformes</taxon>
        <taxon>Hemiscylliidae</taxon>
        <taxon>Chiloscyllium</taxon>
    </lineage>
</organism>
<evidence type="ECO:0000259" key="6">
    <source>
        <dbReference type="Pfam" id="PF23775"/>
    </source>
</evidence>
<dbReference type="InterPro" id="IPR036322">
    <property type="entry name" value="WD40_repeat_dom_sf"/>
</dbReference>
<dbReference type="EMBL" id="BEZZ01001081">
    <property type="protein sequence ID" value="GCC37941.1"/>
    <property type="molecule type" value="Genomic_DNA"/>
</dbReference>
<dbReference type="GO" id="GO:0005634">
    <property type="term" value="C:nucleus"/>
    <property type="evidence" value="ECO:0007669"/>
    <property type="project" value="TreeGrafter"/>
</dbReference>
<dbReference type="InterPro" id="IPR056420">
    <property type="entry name" value="GEMI5_RBS"/>
</dbReference>
<feature type="compositionally biased region" description="Polar residues" evidence="4">
    <location>
        <begin position="526"/>
        <end position="535"/>
    </location>
</feature>
<feature type="domain" description="Gem-associated protein 5 RBS" evidence="7">
    <location>
        <begin position="874"/>
        <end position="971"/>
    </location>
</feature>
<keyword evidence="2" id="KW-0677">Repeat</keyword>
<dbReference type="PROSITE" id="PS50294">
    <property type="entry name" value="WD_REPEATS_REGION"/>
    <property type="match status" value="1"/>
</dbReference>
<feature type="domain" description="Gem-associated protein 5 TPR" evidence="5">
    <location>
        <begin position="607"/>
        <end position="815"/>
    </location>
</feature>
<proteinExistence type="predicted"/>
<dbReference type="Pfam" id="PF23777">
    <property type="entry name" value="GEMI5_RBS"/>
    <property type="match status" value="1"/>
</dbReference>
<feature type="compositionally biased region" description="Basic and acidic residues" evidence="4">
    <location>
        <begin position="537"/>
        <end position="548"/>
    </location>
</feature>
<reference evidence="8 9" key="1">
    <citation type="journal article" date="2018" name="Nat. Ecol. Evol.">
        <title>Shark genomes provide insights into elasmobranch evolution and the origin of vertebrates.</title>
        <authorList>
            <person name="Hara Y"/>
            <person name="Yamaguchi K"/>
            <person name="Onimaru K"/>
            <person name="Kadota M"/>
            <person name="Koyanagi M"/>
            <person name="Keeley SD"/>
            <person name="Tatsumi K"/>
            <person name="Tanaka K"/>
            <person name="Motone F"/>
            <person name="Kageyama Y"/>
            <person name="Nozu R"/>
            <person name="Adachi N"/>
            <person name="Nishimura O"/>
            <person name="Nakagawa R"/>
            <person name="Tanegashima C"/>
            <person name="Kiyatake I"/>
            <person name="Matsumoto R"/>
            <person name="Murakumo K"/>
            <person name="Nishida K"/>
            <person name="Terakita A"/>
            <person name="Kuratani S"/>
            <person name="Sato K"/>
            <person name="Hyodo S Kuraku.S."/>
        </authorList>
    </citation>
    <scope>NUCLEOTIDE SEQUENCE [LARGE SCALE GENOMIC DNA]</scope>
</reference>
<name>A0A401T5K1_CHIPU</name>
<feature type="compositionally biased region" description="Basic and acidic residues" evidence="4">
    <location>
        <begin position="413"/>
        <end position="435"/>
    </location>
</feature>
<feature type="compositionally biased region" description="Polar residues" evidence="4">
    <location>
        <begin position="499"/>
        <end position="508"/>
    </location>
</feature>
<dbReference type="InterPro" id="IPR056421">
    <property type="entry name" value="TPR_GEMI5"/>
</dbReference>
<feature type="compositionally biased region" description="Basic residues" evidence="4">
    <location>
        <begin position="441"/>
        <end position="450"/>
    </location>
</feature>
<keyword evidence="9" id="KW-1185">Reference proteome</keyword>
<evidence type="ECO:0000256" key="3">
    <source>
        <dbReference type="PROSITE-ProRule" id="PRU00221"/>
    </source>
</evidence>
<evidence type="ECO:0000313" key="9">
    <source>
        <dbReference type="Proteomes" id="UP000287033"/>
    </source>
</evidence>
<dbReference type="InterPro" id="IPR019775">
    <property type="entry name" value="WD40_repeat_CS"/>
</dbReference>
<feature type="compositionally biased region" description="Polar residues" evidence="4">
    <location>
        <begin position="465"/>
        <end position="479"/>
    </location>
</feature>
<dbReference type="GO" id="GO:0032797">
    <property type="term" value="C:SMN complex"/>
    <property type="evidence" value="ECO:0007669"/>
    <property type="project" value="TreeGrafter"/>
</dbReference>
<dbReference type="OMA" id="DYAFQMM"/>
<feature type="region of interest" description="Disordered" evidence="4">
    <location>
        <begin position="413"/>
        <end position="548"/>
    </location>
</feature>
<dbReference type="Pfam" id="PF23775">
    <property type="entry name" value="Beta-prop_RIG_2nd"/>
    <property type="match status" value="1"/>
</dbReference>
<dbReference type="PROSITE" id="PS50082">
    <property type="entry name" value="WD_REPEATS_2"/>
    <property type="match status" value="2"/>
</dbReference>
<evidence type="ECO:0000256" key="4">
    <source>
        <dbReference type="SAM" id="MobiDB-lite"/>
    </source>
</evidence>
<dbReference type="OrthoDB" id="7326421at2759"/>
<sequence length="1016" mass="113187">MTVFIRRGELLLWDLTKTGKQKWTLLGSSSEGQNHSRIVFNLSSVSLQDNCELLLSTSMDRDVKCWDLNTLDCCWTQPTLGGFVYSLAFSPVNIGSLAIGVGDSMIRVWDTLSLQRAYDIKTLWQGIKSKVTALCWHPTKESSLAFGTEDGKVGIYEIYSNKPPQISSSYHRKTVYALAWGPPLPPMATGGDGDGPGVSLYSCAGEGIILQHNPWKLTADAQDINRLIRETNGIKHKLPGRSELNWKPDGKVLAIGNDDGSIEIFQAPHLKLLCTIQMHHKLVNAIRWHHPHGTQPELSSLIASGSNNAIIYVHNLKTVLESPPDTPITVTEPYRTLPGHSAKITSLAWSPHHDGRLVSACYDGTAQVWDVLKEEPLSNYRGHIGRLLGVQWSPVDPDCVWTGGDDFTVRHWEVSKQEHTRPPKGKKSIELEKKRPNCTKPKSKKARKRTEKGSVGQDGEETRDNSTQSVVGSRNSSADQAEEEEEEDCRDETEMAKLSNGTSRTPVSLNEPRALENTDRILPNSLHANPSQTPQGKPDRLKDERRRERAEVAMKKKKGRSVLPLSTINDHRSKEELLSDCVNLANILYSKESESQSQPGSGAEIQLGLYADREALYRMFKEEGQNHLEAGHSEICYQLMLWKGDIGGALEMATERGELNDTLVAMAPMAGYTVWVRTVEAFSKQLCFQEQYVKAATYLLYIHKVYEAVKLLQSHQLFREAIAIAKARLQPDDPLLKELYTNCAGVMEKDGHYTIAAKCYLTARSPYDAAKILARKGDVPSLRAAATVASIVGEHELSSLFSSRCSLDLLAQRDWQAAQDVLRPQEGLLGQRLVLCTYELLYRYLADGNLTLWKSMNAPCYHHWTLRSDEPLIRSVIAIWQSEFGITPANTERLKTGHQQLRMTEHPVASPNTPPRLLMLYLAHDLSVAIACSLLSDWTQMVTALLSAVHRCVSAGDFTLMQEISKITLSEVSHPLSDCQPPIYQPRGCLDSVSVLDSSKPCLPKERVPDLDIEAA</sequence>
<feature type="repeat" description="WD" evidence="3">
    <location>
        <begin position="380"/>
        <end position="422"/>
    </location>
</feature>
<dbReference type="InterPro" id="IPR001680">
    <property type="entry name" value="WD40_rpt"/>
</dbReference>
<dbReference type="GO" id="GO:0000387">
    <property type="term" value="P:spliceosomal snRNP assembly"/>
    <property type="evidence" value="ECO:0007669"/>
    <property type="project" value="TreeGrafter"/>
</dbReference>
<feature type="compositionally biased region" description="Acidic residues" evidence="4">
    <location>
        <begin position="480"/>
        <end position="491"/>
    </location>
</feature>
<accession>A0A401T5K1</accession>
<dbReference type="PANTHER" id="PTHR46362:SF1">
    <property type="entry name" value="GEM-ASSOCIATED PROTEIN 5"/>
    <property type="match status" value="1"/>
</dbReference>